<gene>
    <name evidence="2" type="ORF">F2P44_24090</name>
</gene>
<accession>A0ABX0NA83</accession>
<evidence type="ECO:0000313" key="2">
    <source>
        <dbReference type="EMBL" id="NHZ82337.1"/>
    </source>
</evidence>
<evidence type="ECO:0000259" key="1">
    <source>
        <dbReference type="Pfam" id="PF04015"/>
    </source>
</evidence>
<proteinExistence type="predicted"/>
<comment type="caution">
    <text evidence="2">The sequence shown here is derived from an EMBL/GenBank/DDBJ whole genome shotgun (WGS) entry which is preliminary data.</text>
</comment>
<dbReference type="EMBL" id="WHJG01000031">
    <property type="protein sequence ID" value="NHZ82337.1"/>
    <property type="molecule type" value="Genomic_DNA"/>
</dbReference>
<organism evidence="2 3">
    <name type="scientific">Massilia frigida</name>
    <dbReference type="NCBI Taxonomy" id="2609281"/>
    <lineage>
        <taxon>Bacteria</taxon>
        <taxon>Pseudomonadati</taxon>
        <taxon>Pseudomonadota</taxon>
        <taxon>Betaproteobacteria</taxon>
        <taxon>Burkholderiales</taxon>
        <taxon>Oxalobacteraceae</taxon>
        <taxon>Telluria group</taxon>
        <taxon>Massilia</taxon>
    </lineage>
</organism>
<evidence type="ECO:0000313" key="3">
    <source>
        <dbReference type="Proteomes" id="UP000621455"/>
    </source>
</evidence>
<dbReference type="Proteomes" id="UP000621455">
    <property type="component" value="Unassembled WGS sequence"/>
</dbReference>
<sequence>MRWWASAMRWRRPAWPRLSRRRRRPTWPGNAPMARKSAPAPAAPVLSIADDACASPAELLRLALRQPGCLPAAPDANKNSALILLDLAAFAPASPVVVGRELVEALLDLLAADGWRKLAIASSADSASTWLANRDVAVLADLLGYQYVTANGTPYDIIDLSEQLADAAAAGDPWDGRLSRAWTGADLRIVFAKCRTDQHDNVALCLNTLLYALPLADKDDHYRLRTDPWLALLPVLEASAPHVAIVDACGAAHGSGGSQAPRALATHAIIAGNDVLAVDCASAIKMGADPASSPLIAALIARVGRPSLSGLAGSLAPFPGFLLPDPMLVEATRQRQRSPTLLRLTAPWLQQVDTSLFPFQHALDAKCNQAIAPRLGRLDDDPSARALLVYANGILGAWAEALDAARISGAKDKLLRKEARICAATLACSDADFLAMERELDELRGWLATPPDAAGPLRWRRIEQAVVFEYQREFPVPLAEFASRLDIARAIGYMNDYIGGELRVLTRDKQGRPLHQAERNVYLPQPNYVAWWGGKEIDVFKIESVHYGDDEQRMAWKTVYSENASALYDDGIITFAASAGGTRVSVFGRQLFALPPLLESLQLERYAELRDHLTEHAYSTFFARTFSNFEALLEGREIAIGVAWHVPATPHDSAPRPVDTLAKLATELGELAATVLAGGLQPHAAQGKPRIDGDGFAHFDAPAAIAEPPNALSAWVGGFWHGYGEALARDLGKSVHALWPRT</sequence>
<protein>
    <submittedName>
        <fullName evidence="2">DUF362 domain-containing protein</fullName>
    </submittedName>
</protein>
<keyword evidence="3" id="KW-1185">Reference proteome</keyword>
<dbReference type="Pfam" id="PF04015">
    <property type="entry name" value="DUF362"/>
    <property type="match status" value="1"/>
</dbReference>
<reference evidence="2 3" key="1">
    <citation type="submission" date="2019-10" db="EMBL/GenBank/DDBJ databases">
        <title>Taxonomy of Antarctic Massilia spp.: description of Massilia rubra sp. nov., Massilia aquatica sp. nov., Massilia mucilaginosa sp. nov., Massilia frigida sp. nov. isolated from streams, lakes and regoliths.</title>
        <authorList>
            <person name="Holochova P."/>
            <person name="Sedlacek I."/>
            <person name="Kralova S."/>
            <person name="Maslanova I."/>
            <person name="Busse H.-J."/>
            <person name="Stankova E."/>
            <person name="Vrbovska V."/>
            <person name="Kovarovic V."/>
            <person name="Bartak M."/>
            <person name="Svec P."/>
            <person name="Pantucek R."/>
        </authorList>
    </citation>
    <scope>NUCLEOTIDE SEQUENCE [LARGE SCALE GENOMIC DNA]</scope>
    <source>
        <strain evidence="2 3">CCM 8695</strain>
    </source>
</reference>
<name>A0ABX0NA83_9BURK</name>
<feature type="domain" description="DUF362" evidence="1">
    <location>
        <begin position="85"/>
        <end position="282"/>
    </location>
</feature>
<dbReference type="InterPro" id="IPR007160">
    <property type="entry name" value="DUF362"/>
</dbReference>